<sequence length="75" mass="8379">MSITDSCFLQKRRDHNPKLVLGGGRESIDLQFLDSTINSRAELQAREGVIDFTQCLAHLIQVGEGENLSEPILPR</sequence>
<reference evidence="1" key="1">
    <citation type="submission" date="2020-08" db="EMBL/GenBank/DDBJ databases">
        <title>Multicomponent nature underlies the extraordinary mechanical properties of spider dragline silk.</title>
        <authorList>
            <person name="Kono N."/>
            <person name="Nakamura H."/>
            <person name="Mori M."/>
            <person name="Yoshida Y."/>
            <person name="Ohtoshi R."/>
            <person name="Malay A.D."/>
            <person name="Moran D.A.P."/>
            <person name="Tomita M."/>
            <person name="Numata K."/>
            <person name="Arakawa K."/>
        </authorList>
    </citation>
    <scope>NUCLEOTIDE SEQUENCE</scope>
</reference>
<evidence type="ECO:0000313" key="2">
    <source>
        <dbReference type="Proteomes" id="UP000886998"/>
    </source>
</evidence>
<comment type="caution">
    <text evidence="1">The sequence shown here is derived from an EMBL/GenBank/DDBJ whole genome shotgun (WGS) entry which is preliminary data.</text>
</comment>
<dbReference type="Proteomes" id="UP000886998">
    <property type="component" value="Unassembled WGS sequence"/>
</dbReference>
<organism evidence="1 2">
    <name type="scientific">Trichonephila inaurata madagascariensis</name>
    <dbReference type="NCBI Taxonomy" id="2747483"/>
    <lineage>
        <taxon>Eukaryota</taxon>
        <taxon>Metazoa</taxon>
        <taxon>Ecdysozoa</taxon>
        <taxon>Arthropoda</taxon>
        <taxon>Chelicerata</taxon>
        <taxon>Arachnida</taxon>
        <taxon>Araneae</taxon>
        <taxon>Araneomorphae</taxon>
        <taxon>Entelegynae</taxon>
        <taxon>Araneoidea</taxon>
        <taxon>Nephilidae</taxon>
        <taxon>Trichonephila</taxon>
        <taxon>Trichonephila inaurata</taxon>
    </lineage>
</organism>
<dbReference type="EMBL" id="BMAV01010404">
    <property type="protein sequence ID" value="GFY55488.1"/>
    <property type="molecule type" value="Genomic_DNA"/>
</dbReference>
<name>A0A8X7C6A5_9ARAC</name>
<proteinExistence type="predicted"/>
<accession>A0A8X7C6A5</accession>
<evidence type="ECO:0000313" key="1">
    <source>
        <dbReference type="EMBL" id="GFY55488.1"/>
    </source>
</evidence>
<dbReference type="AlphaFoldDB" id="A0A8X7C6A5"/>
<protein>
    <submittedName>
        <fullName evidence="1">Uncharacterized protein</fullName>
    </submittedName>
</protein>
<gene>
    <name evidence="1" type="ORF">TNIN_411531</name>
</gene>
<keyword evidence="2" id="KW-1185">Reference proteome</keyword>